<proteinExistence type="predicted"/>
<dbReference type="EMBL" id="KN818665">
    <property type="protein sequence ID" value="KIL54670.1"/>
    <property type="molecule type" value="Genomic_DNA"/>
</dbReference>
<keyword evidence="3" id="KW-1185">Reference proteome</keyword>
<reference evidence="1 3" key="1">
    <citation type="submission" date="2014-04" db="EMBL/GenBank/DDBJ databases">
        <title>Evolutionary Origins and Diversification of the Mycorrhizal Mutualists.</title>
        <authorList>
            <consortium name="DOE Joint Genome Institute"/>
            <consortium name="Mycorrhizal Genomics Consortium"/>
            <person name="Kohler A."/>
            <person name="Kuo A."/>
            <person name="Nagy L.G."/>
            <person name="Floudas D."/>
            <person name="Copeland A."/>
            <person name="Barry K.W."/>
            <person name="Cichocki N."/>
            <person name="Veneault-Fourrey C."/>
            <person name="LaButti K."/>
            <person name="Lindquist E.A."/>
            <person name="Lipzen A."/>
            <person name="Lundell T."/>
            <person name="Morin E."/>
            <person name="Murat C."/>
            <person name="Riley R."/>
            <person name="Ohm R."/>
            <person name="Sun H."/>
            <person name="Tunlid A."/>
            <person name="Henrissat B."/>
            <person name="Grigoriev I.V."/>
            <person name="Hibbett D.S."/>
            <person name="Martin F."/>
        </authorList>
    </citation>
    <scope>NUCLEOTIDE SEQUENCE [LARGE SCALE GENOMIC DNA]</scope>
    <source>
        <strain evidence="1 3">Koide BX008</strain>
    </source>
</reference>
<dbReference type="Proteomes" id="UP000054549">
    <property type="component" value="Unassembled WGS sequence"/>
</dbReference>
<evidence type="ECO:0000313" key="3">
    <source>
        <dbReference type="Proteomes" id="UP000054549"/>
    </source>
</evidence>
<gene>
    <name evidence="2" type="ORF">M378DRAFT_159717</name>
    <name evidence="1" type="ORF">M378DRAFT_174122</name>
</gene>
<evidence type="ECO:0000313" key="1">
    <source>
        <dbReference type="EMBL" id="KIL54670.1"/>
    </source>
</evidence>
<sequence>MSRCEYNHNEFVSLYPLGFSNITGCTVAQRPPDTFFQDLISGRNHNDPNVGTSEWLITCEEIRYDDLVST</sequence>
<evidence type="ECO:0000313" key="2">
    <source>
        <dbReference type="EMBL" id="KIL67308.1"/>
    </source>
</evidence>
<organism evidence="1 3">
    <name type="scientific">Amanita muscaria (strain Koide BX008)</name>
    <dbReference type="NCBI Taxonomy" id="946122"/>
    <lineage>
        <taxon>Eukaryota</taxon>
        <taxon>Fungi</taxon>
        <taxon>Dikarya</taxon>
        <taxon>Basidiomycota</taxon>
        <taxon>Agaricomycotina</taxon>
        <taxon>Agaricomycetes</taxon>
        <taxon>Agaricomycetidae</taxon>
        <taxon>Agaricales</taxon>
        <taxon>Pluteineae</taxon>
        <taxon>Amanitaceae</taxon>
        <taxon>Amanita</taxon>
    </lineage>
</organism>
<dbReference type="EMBL" id="KN818232">
    <property type="protein sequence ID" value="KIL67308.1"/>
    <property type="molecule type" value="Genomic_DNA"/>
</dbReference>
<dbReference type="AlphaFoldDB" id="A0A0C2RWK7"/>
<dbReference type="HOGENOM" id="CLU_2757239_0_0_1"/>
<protein>
    <submittedName>
        <fullName evidence="1">Uncharacterized protein</fullName>
    </submittedName>
</protein>
<accession>A0A0C2RWK7</accession>
<name>A0A0C2RWK7_AMAMK</name>